<dbReference type="PRINTS" id="PR00452">
    <property type="entry name" value="SH3DOMAIN"/>
</dbReference>
<dbReference type="Pfam" id="PF00018">
    <property type="entry name" value="SH3_1"/>
    <property type="match status" value="1"/>
</dbReference>
<evidence type="ECO:0000256" key="8">
    <source>
        <dbReference type="ARBA" id="ARBA00047559"/>
    </source>
</evidence>
<dbReference type="CDD" id="cd11876">
    <property type="entry name" value="SH3_MLK"/>
    <property type="match status" value="1"/>
</dbReference>
<sequence length="1279" mass="144729">MFDADYSSTKESPFWTAKFDYNATTEDELSLRKGQIVVLLSKDAKISGDEGWWTGKLGDKVGIFPSNFVTNEDPLFQDVSPLEIDYVELELHEVIGVGGFGKVHRATFRGEEVAVKAARQTDLTEDLEVAKENILQEARIFWVLNHKNVVELKGVCLKPPKLCLVMEYAIGGSLNRILAGNKKIAPDVLVNWAKQIAEGMHYLHAMAPISVIHRDLKSSNVLIKEPIEDGNLNGKTLKITDFGLAREAYNTTRMSAAGTYAWMPPEVIKSGQYSKLWELLTGETPYKGFDSLSVAYGVAVNSLHLPIPRTCPEAWGTLMKSCWELDPHKRPKFQDILKGLEAIECSGFLLTPHDSFHTLQDGWKKEIAEVLEELKLKESQLRNKEQEIINKEKLQKEHAENLARREQELAQREMELLGRELKVMITQNTPTPKKRRGKFSKARLKLLKKEPGQISFPLDFRHTITVQPLPMRDDSRLRATDTPPGSPGLRLRAIALPADGGKGKTWGPSTVHQKERINLPVFTQNKEIPNFSKSAPDLDQEDICSPSSSNSSFNELGKSYDEGLSKILKPYYTLDRPYFNRANESGNGSFDNCEYDSKTFENDKNLLKKNKKYSLDSILKKNNDNFTNRQLKLSHSFDEEGSGLVQNNDNLTYDRKFHKKMQKSLEKLAGYLDSNDTNITNSNSKTVFWNTRQDSPIQNTFENLEGESKFHRDDFFTQINLSNDTYSLISKSSIQKKSLYLEPNHNKPNHSNNDLREITNRIGKTSLSFDNSEDTYASLLKNKNEKSKNKLLTFFRTKSNNSLPDKKKLKSPPFVHKIKDKLNYNKSKKPKYKHKESIYNKRKDSSSDTDIQLLEIDPIASNSSNGPYETIYETVHSPARTVSSVSSAPSQLIDVEKNKKVSLIDIMMFNMSSVLASVGAGCDVRLSNMVTNQQLYCDSILDNRNLTKFENSKKRINHTYHGSTKHIRSFLPNLQCNDERINELEYMSSLSPQHFVQSTISSTSGISLTGPTSSLETQLTTPSSFAKISSISYADSAESNLNTSTTEHVFPLHKKHISSNVSSYTGYTSLPFSKLKPETNYGFQVYEEDNSYEIDESPHHDKESHLKIFSSDARLKNFNTSLIKPNEPFLSPLKDRRTNKSLAIPVNTNHKKYSIDKSNHHNVSSPEYVNVPLKFPSSVKSHENPNNSFHHRHSASRSNELKNKTSNKNYIRKASPEVDEIGDSSEGDSSSYLSAISYQSRLEMTSEGLFNQRYDGIDGYNIKSPGNFSKPSTQNCSQL</sequence>
<evidence type="ECO:0000313" key="17">
    <source>
        <dbReference type="EMBL" id="SSX19676.1"/>
    </source>
</evidence>
<keyword evidence="12" id="KW-0175">Coiled coil</keyword>
<evidence type="ECO:0000256" key="10">
    <source>
        <dbReference type="PROSITE-ProRule" id="PRU00192"/>
    </source>
</evidence>
<dbReference type="PRINTS" id="PR00109">
    <property type="entry name" value="TYRKINASE"/>
</dbReference>
<evidence type="ECO:0000256" key="1">
    <source>
        <dbReference type="ARBA" id="ARBA00001946"/>
    </source>
</evidence>
<keyword evidence="6 11" id="KW-0547">Nucleotide-binding</keyword>
<dbReference type="InterPro" id="IPR008271">
    <property type="entry name" value="Ser/Thr_kinase_AS"/>
</dbReference>
<dbReference type="InterPro" id="IPR011009">
    <property type="entry name" value="Kinase-like_dom_sf"/>
</dbReference>
<dbReference type="InterPro" id="IPR000719">
    <property type="entry name" value="Prot_kinase_dom"/>
</dbReference>
<dbReference type="SMART" id="SM00220">
    <property type="entry name" value="S_TKc"/>
    <property type="match status" value="1"/>
</dbReference>
<evidence type="ECO:0000259" key="15">
    <source>
        <dbReference type="PROSITE" id="PS50011"/>
    </source>
</evidence>
<protein>
    <recommendedName>
        <fullName evidence="3">mitogen-activated protein kinase kinase kinase</fullName>
        <ecNumber evidence="3">2.7.11.25</ecNumber>
    </recommendedName>
</protein>
<comment type="cofactor">
    <cofactor evidence="1">
        <name>Mg(2+)</name>
        <dbReference type="ChEBI" id="CHEBI:18420"/>
    </cofactor>
</comment>
<dbReference type="InterPro" id="IPR001245">
    <property type="entry name" value="Ser-Thr/Tyr_kinase_cat_dom"/>
</dbReference>
<feature type="coiled-coil region" evidence="12">
    <location>
        <begin position="364"/>
        <end position="411"/>
    </location>
</feature>
<evidence type="ECO:0000256" key="3">
    <source>
        <dbReference type="ARBA" id="ARBA00012406"/>
    </source>
</evidence>
<keyword evidence="5" id="KW-0418">Kinase</keyword>
<dbReference type="Pfam" id="PF07714">
    <property type="entry name" value="PK_Tyr_Ser-Thr"/>
    <property type="match status" value="1"/>
</dbReference>
<evidence type="ECO:0000259" key="14">
    <source>
        <dbReference type="PROSITE" id="PS50002"/>
    </source>
</evidence>
<keyword evidence="5" id="KW-0723">Serine/threonine-protein kinase</keyword>
<feature type="compositionally biased region" description="Acidic residues" evidence="13">
    <location>
        <begin position="1217"/>
        <end position="1226"/>
    </location>
</feature>
<dbReference type="PROSITE" id="PS50011">
    <property type="entry name" value="PROTEIN_KINASE_DOM"/>
    <property type="match status" value="1"/>
</dbReference>
<dbReference type="GO" id="GO:0006950">
    <property type="term" value="P:response to stress"/>
    <property type="evidence" value="ECO:0007669"/>
    <property type="project" value="UniProtKB-ARBA"/>
</dbReference>
<dbReference type="PANTHER" id="PTHR44329:SF293">
    <property type="entry name" value="MITOGEN-ACTIVATED PROTEIN KINASE KINASE KINASE"/>
    <property type="match status" value="1"/>
</dbReference>
<evidence type="ECO:0000313" key="16">
    <source>
        <dbReference type="EMBL" id="SSW99296.1"/>
    </source>
</evidence>
<dbReference type="GO" id="GO:0005524">
    <property type="term" value="F:ATP binding"/>
    <property type="evidence" value="ECO:0007669"/>
    <property type="project" value="UniProtKB-UniRule"/>
</dbReference>
<dbReference type="PROSITE" id="PS00107">
    <property type="entry name" value="PROTEIN_KINASE_ATP"/>
    <property type="match status" value="1"/>
</dbReference>
<comment type="catalytic activity">
    <reaction evidence="8">
        <text>L-threonyl-[protein] + ATP = O-phospho-L-threonyl-[protein] + ADP + H(+)</text>
        <dbReference type="Rhea" id="RHEA:46608"/>
        <dbReference type="Rhea" id="RHEA-COMP:11060"/>
        <dbReference type="Rhea" id="RHEA-COMP:11605"/>
        <dbReference type="ChEBI" id="CHEBI:15378"/>
        <dbReference type="ChEBI" id="CHEBI:30013"/>
        <dbReference type="ChEBI" id="CHEBI:30616"/>
        <dbReference type="ChEBI" id="CHEBI:61977"/>
        <dbReference type="ChEBI" id="CHEBI:456216"/>
        <dbReference type="EC" id="2.7.11.25"/>
    </reaction>
</comment>
<dbReference type="VEuPathDB" id="VectorBase:CSON015334"/>
<dbReference type="EMBL" id="UFQS01000095">
    <property type="protein sequence ID" value="SSW99296.1"/>
    <property type="molecule type" value="Genomic_DNA"/>
</dbReference>
<dbReference type="Gene3D" id="3.30.200.20">
    <property type="entry name" value="Phosphorylase Kinase, domain 1"/>
    <property type="match status" value="1"/>
</dbReference>
<dbReference type="InterPro" id="IPR051681">
    <property type="entry name" value="Ser/Thr_Kinases-Pseudokinases"/>
</dbReference>
<evidence type="ECO:0000256" key="6">
    <source>
        <dbReference type="ARBA" id="ARBA00022741"/>
    </source>
</evidence>
<feature type="domain" description="Protein kinase" evidence="15">
    <location>
        <begin position="89"/>
        <end position="349"/>
    </location>
</feature>
<dbReference type="GO" id="GO:0004706">
    <property type="term" value="F:JUN kinase kinase kinase activity"/>
    <property type="evidence" value="ECO:0007669"/>
    <property type="project" value="TreeGrafter"/>
</dbReference>
<proteinExistence type="inferred from homology"/>
<evidence type="ECO:0000256" key="12">
    <source>
        <dbReference type="SAM" id="Coils"/>
    </source>
</evidence>
<dbReference type="PROSITE" id="PS00108">
    <property type="entry name" value="PROTEIN_KINASE_ST"/>
    <property type="match status" value="1"/>
</dbReference>
<reference evidence="17" key="2">
    <citation type="submission" date="2018-07" db="EMBL/GenBank/DDBJ databases">
        <authorList>
            <person name="Quirk P.G."/>
            <person name="Krulwich T.A."/>
        </authorList>
    </citation>
    <scope>NUCLEOTIDE SEQUENCE</scope>
</reference>
<evidence type="ECO:0000256" key="13">
    <source>
        <dbReference type="SAM" id="MobiDB-lite"/>
    </source>
</evidence>
<dbReference type="Gene3D" id="2.30.30.40">
    <property type="entry name" value="SH3 Domains"/>
    <property type="match status" value="1"/>
</dbReference>
<feature type="region of interest" description="Disordered" evidence="13">
    <location>
        <begin position="1177"/>
        <end position="1230"/>
    </location>
</feature>
<name>A0A336K2V8_CULSO</name>
<dbReference type="PROSITE" id="PS50002">
    <property type="entry name" value="SH3"/>
    <property type="match status" value="1"/>
</dbReference>
<dbReference type="InterPro" id="IPR001452">
    <property type="entry name" value="SH3_domain"/>
</dbReference>
<keyword evidence="7 11" id="KW-0067">ATP-binding</keyword>
<dbReference type="InterPro" id="IPR017441">
    <property type="entry name" value="Protein_kinase_ATP_BS"/>
</dbReference>
<reference evidence="16" key="1">
    <citation type="submission" date="2018-04" db="EMBL/GenBank/DDBJ databases">
        <authorList>
            <person name="Go L.Y."/>
            <person name="Mitchell J.A."/>
        </authorList>
    </citation>
    <scope>NUCLEOTIDE SEQUENCE</scope>
    <source>
        <tissue evidence="16">Whole organism</tissue>
    </source>
</reference>
<organism evidence="16">
    <name type="scientific">Culicoides sonorensis</name>
    <name type="common">Biting midge</name>
    <dbReference type="NCBI Taxonomy" id="179676"/>
    <lineage>
        <taxon>Eukaryota</taxon>
        <taxon>Metazoa</taxon>
        <taxon>Ecdysozoa</taxon>
        <taxon>Arthropoda</taxon>
        <taxon>Hexapoda</taxon>
        <taxon>Insecta</taxon>
        <taxon>Pterygota</taxon>
        <taxon>Neoptera</taxon>
        <taxon>Endopterygota</taxon>
        <taxon>Diptera</taxon>
        <taxon>Nematocera</taxon>
        <taxon>Chironomoidea</taxon>
        <taxon>Ceratopogonidae</taxon>
        <taxon>Ceratopogoninae</taxon>
        <taxon>Culicoides</taxon>
        <taxon>Monoculicoides</taxon>
    </lineage>
</organism>
<dbReference type="EMBL" id="UFQT01000095">
    <property type="protein sequence ID" value="SSX19676.1"/>
    <property type="molecule type" value="Genomic_DNA"/>
</dbReference>
<dbReference type="PANTHER" id="PTHR44329">
    <property type="entry name" value="SERINE/THREONINE-PROTEIN KINASE TNNI3K-RELATED"/>
    <property type="match status" value="1"/>
</dbReference>
<evidence type="ECO:0000256" key="9">
    <source>
        <dbReference type="ARBA" id="ARBA00048329"/>
    </source>
</evidence>
<dbReference type="InterPro" id="IPR036028">
    <property type="entry name" value="SH3-like_dom_sf"/>
</dbReference>
<comment type="catalytic activity">
    <reaction evidence="9">
        <text>L-seryl-[protein] + ATP = O-phospho-L-seryl-[protein] + ADP + H(+)</text>
        <dbReference type="Rhea" id="RHEA:17989"/>
        <dbReference type="Rhea" id="RHEA-COMP:9863"/>
        <dbReference type="Rhea" id="RHEA-COMP:11604"/>
        <dbReference type="ChEBI" id="CHEBI:15378"/>
        <dbReference type="ChEBI" id="CHEBI:29999"/>
        <dbReference type="ChEBI" id="CHEBI:30616"/>
        <dbReference type="ChEBI" id="CHEBI:83421"/>
        <dbReference type="ChEBI" id="CHEBI:456216"/>
        <dbReference type="EC" id="2.7.11.25"/>
    </reaction>
</comment>
<evidence type="ECO:0000256" key="4">
    <source>
        <dbReference type="ARBA" id="ARBA00022443"/>
    </source>
</evidence>
<keyword evidence="5" id="KW-0808">Transferase</keyword>
<evidence type="ECO:0000256" key="7">
    <source>
        <dbReference type="ARBA" id="ARBA00022840"/>
    </source>
</evidence>
<accession>A0A336K2V8</accession>
<gene>
    <name evidence="16" type="primary">CSON015334</name>
</gene>
<comment type="similarity">
    <text evidence="2">Belongs to the protein kinase superfamily. STE Ser/Thr protein kinase family. MAP kinase kinase kinase subfamily.</text>
</comment>
<dbReference type="EC" id="2.7.11.25" evidence="3"/>
<dbReference type="Gene3D" id="1.10.510.10">
    <property type="entry name" value="Transferase(Phosphotransferase) domain 1"/>
    <property type="match status" value="1"/>
</dbReference>
<dbReference type="SMART" id="SM00326">
    <property type="entry name" value="SH3"/>
    <property type="match status" value="1"/>
</dbReference>
<dbReference type="SUPFAM" id="SSF56112">
    <property type="entry name" value="Protein kinase-like (PK-like)"/>
    <property type="match status" value="1"/>
</dbReference>
<evidence type="ECO:0000256" key="2">
    <source>
        <dbReference type="ARBA" id="ARBA00006529"/>
    </source>
</evidence>
<evidence type="ECO:0000256" key="11">
    <source>
        <dbReference type="PROSITE-ProRule" id="PRU10141"/>
    </source>
</evidence>
<evidence type="ECO:0000256" key="5">
    <source>
        <dbReference type="ARBA" id="ARBA00022527"/>
    </source>
</evidence>
<keyword evidence="4 10" id="KW-0728">SH3 domain</keyword>
<feature type="binding site" evidence="11">
    <location>
        <position position="116"/>
    </location>
    <ligand>
        <name>ATP</name>
        <dbReference type="ChEBI" id="CHEBI:30616"/>
    </ligand>
</feature>
<dbReference type="SUPFAM" id="SSF50044">
    <property type="entry name" value="SH3-domain"/>
    <property type="match status" value="1"/>
</dbReference>
<dbReference type="AlphaFoldDB" id="A0A336K2V8"/>
<feature type="domain" description="SH3" evidence="14">
    <location>
        <begin position="10"/>
        <end position="74"/>
    </location>
</feature>
<feature type="region of interest" description="Disordered" evidence="13">
    <location>
        <begin position="529"/>
        <end position="552"/>
    </location>
</feature>